<organism evidence="2 3">
    <name type="scientific">Sphingobacterium nematocida</name>
    <dbReference type="NCBI Taxonomy" id="1513896"/>
    <lineage>
        <taxon>Bacteria</taxon>
        <taxon>Pseudomonadati</taxon>
        <taxon>Bacteroidota</taxon>
        <taxon>Sphingobacteriia</taxon>
        <taxon>Sphingobacteriales</taxon>
        <taxon>Sphingobacteriaceae</taxon>
        <taxon>Sphingobacterium</taxon>
    </lineage>
</organism>
<evidence type="ECO:0000313" key="3">
    <source>
        <dbReference type="Proteomes" id="UP000190150"/>
    </source>
</evidence>
<evidence type="ECO:0000313" key="2">
    <source>
        <dbReference type="EMBL" id="SKC06589.1"/>
    </source>
</evidence>
<dbReference type="AlphaFoldDB" id="A0A1T5GDV3"/>
<sequence length="104" mass="12510">MEHLPKDIAIHLVEIHSYAREMRDYMLQIRDCLLAQHAVQQPSMRERKLLDIEQVLDILRIGRSTYYRFVNAGKLVPRKVGERHCYYVEDLEEMIQESKRRGRI</sequence>
<evidence type="ECO:0000259" key="1">
    <source>
        <dbReference type="Pfam" id="PF12728"/>
    </source>
</evidence>
<dbReference type="InterPro" id="IPR041657">
    <property type="entry name" value="HTH_17"/>
</dbReference>
<keyword evidence="3" id="KW-1185">Reference proteome</keyword>
<feature type="domain" description="Helix-turn-helix" evidence="1">
    <location>
        <begin position="49"/>
        <end position="97"/>
    </location>
</feature>
<dbReference type="Proteomes" id="UP000190150">
    <property type="component" value="Unassembled WGS sequence"/>
</dbReference>
<reference evidence="3" key="1">
    <citation type="submission" date="2017-02" db="EMBL/GenBank/DDBJ databases">
        <authorList>
            <person name="Varghese N."/>
            <person name="Submissions S."/>
        </authorList>
    </citation>
    <scope>NUCLEOTIDE SEQUENCE [LARGE SCALE GENOMIC DNA]</scope>
    <source>
        <strain evidence="3">DSM 24091</strain>
    </source>
</reference>
<proteinExistence type="predicted"/>
<dbReference type="Pfam" id="PF12728">
    <property type="entry name" value="HTH_17"/>
    <property type="match status" value="1"/>
</dbReference>
<dbReference type="EMBL" id="FUZF01000024">
    <property type="protein sequence ID" value="SKC06589.1"/>
    <property type="molecule type" value="Genomic_DNA"/>
</dbReference>
<protein>
    <submittedName>
        <fullName evidence="2">Helix-turn-helix domain-containing protein</fullName>
    </submittedName>
</protein>
<gene>
    <name evidence="2" type="ORF">SAMN05660841_03975</name>
</gene>
<dbReference type="RefSeq" id="WP_079645619.1">
    <property type="nucleotide sequence ID" value="NZ_FUZF01000024.1"/>
</dbReference>
<accession>A0A1T5GDV3</accession>
<name>A0A1T5GDV3_9SPHI</name>